<dbReference type="STRING" id="999630.TUZN_1006"/>
<reference evidence="3 4" key="1">
    <citation type="journal article" date="2011" name="J. Bacteriol.">
        <title>Complete genome sequence of the thermoacidophilic crenarchaeon Thermoproteus uzoniensis 768-20.</title>
        <authorList>
            <person name="Mardanov A.V."/>
            <person name="Gumerov V.M."/>
            <person name="Beletsky A.V."/>
            <person name="Prokofeva M.I."/>
            <person name="Bonch-Osmolovskaya E.A."/>
            <person name="Ravin N.V."/>
            <person name="Skryabin K.G."/>
        </authorList>
    </citation>
    <scope>NUCLEOTIDE SEQUENCE [LARGE SCALE GENOMIC DNA]</scope>
    <source>
        <strain evidence="3 4">768-20</strain>
    </source>
</reference>
<dbReference type="PANTHER" id="PTHR44154:SF1">
    <property type="entry name" value="QUINONE OXIDOREDUCTASE"/>
    <property type="match status" value="1"/>
</dbReference>
<dbReference type="RefSeq" id="WP_013679824.1">
    <property type="nucleotide sequence ID" value="NC_015315.1"/>
</dbReference>
<dbReference type="InterPro" id="IPR013154">
    <property type="entry name" value="ADH-like_N"/>
</dbReference>
<protein>
    <submittedName>
        <fullName evidence="3">Alcohol dehydrogenase</fullName>
    </submittedName>
</protein>
<dbReference type="EMBL" id="CP002590">
    <property type="protein sequence ID" value="AEA12488.1"/>
    <property type="molecule type" value="Genomic_DNA"/>
</dbReference>
<dbReference type="HOGENOM" id="CLU_026673_3_4_2"/>
<dbReference type="SUPFAM" id="SSF51735">
    <property type="entry name" value="NAD(P)-binding Rossmann-fold domains"/>
    <property type="match status" value="1"/>
</dbReference>
<accession>F2L692</accession>
<dbReference type="Proteomes" id="UP000008138">
    <property type="component" value="Chromosome"/>
</dbReference>
<dbReference type="SMART" id="SM00829">
    <property type="entry name" value="PKS_ER"/>
    <property type="match status" value="1"/>
</dbReference>
<dbReference type="eggNOG" id="arCOG01458">
    <property type="taxonomic scope" value="Archaea"/>
</dbReference>
<dbReference type="Gene3D" id="3.90.180.10">
    <property type="entry name" value="Medium-chain alcohol dehydrogenases, catalytic domain"/>
    <property type="match status" value="1"/>
</dbReference>
<name>F2L692_THEU7</name>
<keyword evidence="4" id="KW-1185">Reference proteome</keyword>
<dbReference type="InterPro" id="IPR013149">
    <property type="entry name" value="ADH-like_C"/>
</dbReference>
<dbReference type="Pfam" id="PF00107">
    <property type="entry name" value="ADH_zinc_N"/>
    <property type="match status" value="1"/>
</dbReference>
<dbReference type="Pfam" id="PF08240">
    <property type="entry name" value="ADH_N"/>
    <property type="match status" value="1"/>
</dbReference>
<evidence type="ECO:0000313" key="3">
    <source>
        <dbReference type="EMBL" id="AEA12488.1"/>
    </source>
</evidence>
<dbReference type="InterPro" id="IPR036291">
    <property type="entry name" value="NAD(P)-bd_dom_sf"/>
</dbReference>
<dbReference type="InterPro" id="IPR011032">
    <property type="entry name" value="GroES-like_sf"/>
</dbReference>
<dbReference type="AlphaFoldDB" id="F2L692"/>
<dbReference type="GeneID" id="10360537"/>
<evidence type="ECO:0000259" key="2">
    <source>
        <dbReference type="SMART" id="SM00829"/>
    </source>
</evidence>
<keyword evidence="1" id="KW-0521">NADP</keyword>
<feature type="domain" description="Enoyl reductase (ER)" evidence="2">
    <location>
        <begin position="10"/>
        <end position="336"/>
    </location>
</feature>
<evidence type="ECO:0000256" key="1">
    <source>
        <dbReference type="ARBA" id="ARBA00022857"/>
    </source>
</evidence>
<dbReference type="SUPFAM" id="SSF50129">
    <property type="entry name" value="GroES-like"/>
    <property type="match status" value="1"/>
</dbReference>
<dbReference type="GO" id="GO:0016491">
    <property type="term" value="F:oxidoreductase activity"/>
    <property type="evidence" value="ECO:0007669"/>
    <property type="project" value="InterPro"/>
</dbReference>
<organism evidence="3 4">
    <name type="scientific">Thermoproteus uzoniensis (strain 768-20)</name>
    <dbReference type="NCBI Taxonomy" id="999630"/>
    <lineage>
        <taxon>Archaea</taxon>
        <taxon>Thermoproteota</taxon>
        <taxon>Thermoprotei</taxon>
        <taxon>Thermoproteales</taxon>
        <taxon>Thermoproteaceae</taxon>
        <taxon>Thermoproteus</taxon>
    </lineage>
</organism>
<sequence length="339" mass="35791">MRAVGFEKFGGPEVLKTIEAPDPRPGPGEVVVRVLATSVNRLDLLVRSGTFGAAIPLPHVPGADVVGVVEEVGPGVVDVSRGDLVVSNTIYGCGSCRYCARGDEVLCPRHKVVGVSTWGSYGELVKLPARALVRPPKGLKIEDLAAMPLAYGTAWRALRTVGRVGPGSTVFIWAAAGGVGTFAVQLAKALGAFVIAQTRSEEKGRMLKALGADAVVYGHDVAQQVAALVEDGVDVVVDTTGAYLQTSINMARPGGLVVAMGYLVGPEARFDVRTLYRRGKAIVGVQTSNRWELAEALEFAARRGIRPIVQEVLPVEEAAKAHALLESGKVFGKIVLRHE</sequence>
<dbReference type="KEGG" id="tuz:TUZN_1006"/>
<dbReference type="OrthoDB" id="73567at2157"/>
<gene>
    <name evidence="3" type="ordered locus">TUZN_1006</name>
</gene>
<reference key="2">
    <citation type="submission" date="2011-03" db="EMBL/GenBank/DDBJ databases">
        <title>Complete genome sequence of the thermoacidophilic crenarchaeon Thermoproteus uzoniensis 768-20.</title>
        <authorList>
            <person name="Mardanov A.V."/>
            <person name="Gumerov V.M."/>
            <person name="Beletsky A.V."/>
            <person name="Prokofeva M.I."/>
            <person name="Bonch-Osmolovskaya E.A."/>
            <person name="Ravin N.V."/>
            <person name="Skryabin K.G."/>
        </authorList>
    </citation>
    <scope>NUCLEOTIDE SEQUENCE</scope>
    <source>
        <strain>768-20</strain>
    </source>
</reference>
<dbReference type="PANTHER" id="PTHR44154">
    <property type="entry name" value="QUINONE OXIDOREDUCTASE"/>
    <property type="match status" value="1"/>
</dbReference>
<dbReference type="InterPro" id="IPR051603">
    <property type="entry name" value="Zinc-ADH_QOR/CCCR"/>
</dbReference>
<evidence type="ECO:0000313" key="4">
    <source>
        <dbReference type="Proteomes" id="UP000008138"/>
    </source>
</evidence>
<dbReference type="InterPro" id="IPR020843">
    <property type="entry name" value="ER"/>
</dbReference>
<proteinExistence type="predicted"/>